<feature type="region of interest" description="Disordered" evidence="1">
    <location>
        <begin position="79"/>
        <end position="128"/>
    </location>
</feature>
<name>A0AAW0F795_9TRYP</name>
<feature type="compositionally biased region" description="Basic residues" evidence="1">
    <location>
        <begin position="646"/>
        <end position="669"/>
    </location>
</feature>
<feature type="compositionally biased region" description="Low complexity" evidence="1">
    <location>
        <begin position="90"/>
        <end position="113"/>
    </location>
</feature>
<feature type="compositionally biased region" description="Low complexity" evidence="1">
    <location>
        <begin position="536"/>
        <end position="552"/>
    </location>
</feature>
<feature type="compositionally biased region" description="Polar residues" evidence="1">
    <location>
        <begin position="778"/>
        <end position="788"/>
    </location>
</feature>
<feature type="compositionally biased region" description="Basic and acidic residues" evidence="1">
    <location>
        <begin position="670"/>
        <end position="691"/>
    </location>
</feature>
<reference evidence="2 3" key="1">
    <citation type="journal article" date="2021" name="MBio">
        <title>A New Model Trypanosomatid, Novymonas esmeraldas: Genomic Perception of Its 'Candidatus Pandoraea novymonadis' Endosymbiont.</title>
        <authorList>
            <person name="Zakharova A."/>
            <person name="Saura A."/>
            <person name="Butenko A."/>
            <person name="Podesvova L."/>
            <person name="Warmusova S."/>
            <person name="Kostygov A.Y."/>
            <person name="Nenarokova A."/>
            <person name="Lukes J."/>
            <person name="Opperdoes F.R."/>
            <person name="Yurchenko V."/>
        </authorList>
    </citation>
    <scope>NUCLEOTIDE SEQUENCE [LARGE SCALE GENOMIC DNA]</scope>
    <source>
        <strain evidence="2 3">E262AT.01</strain>
    </source>
</reference>
<gene>
    <name evidence="2" type="ORF">NESM_000281400</name>
</gene>
<feature type="region of interest" description="Disordered" evidence="1">
    <location>
        <begin position="518"/>
        <end position="579"/>
    </location>
</feature>
<dbReference type="Proteomes" id="UP001430356">
    <property type="component" value="Unassembled WGS sequence"/>
</dbReference>
<feature type="compositionally biased region" description="Low complexity" evidence="1">
    <location>
        <begin position="727"/>
        <end position="755"/>
    </location>
</feature>
<evidence type="ECO:0000256" key="1">
    <source>
        <dbReference type="SAM" id="MobiDB-lite"/>
    </source>
</evidence>
<comment type="caution">
    <text evidence="2">The sequence shown here is derived from an EMBL/GenBank/DDBJ whole genome shotgun (WGS) entry which is preliminary data.</text>
</comment>
<feature type="region of interest" description="Disordered" evidence="1">
    <location>
        <begin position="183"/>
        <end position="229"/>
    </location>
</feature>
<protein>
    <submittedName>
        <fullName evidence="2">Uncharacterized protein</fullName>
    </submittedName>
</protein>
<proteinExistence type="predicted"/>
<feature type="compositionally biased region" description="Basic and acidic residues" evidence="1">
    <location>
        <begin position="346"/>
        <end position="357"/>
    </location>
</feature>
<feature type="compositionally biased region" description="Basic and acidic residues" evidence="1">
    <location>
        <begin position="704"/>
        <end position="724"/>
    </location>
</feature>
<feature type="compositionally biased region" description="Low complexity" evidence="1">
    <location>
        <begin position="439"/>
        <end position="454"/>
    </location>
</feature>
<feature type="compositionally biased region" description="Gly residues" evidence="1">
    <location>
        <begin position="553"/>
        <end position="565"/>
    </location>
</feature>
<sequence>MEADPESSAFLPVRDLTSLPVLETDHTASHYVDSGSGTCALSRSPDAPQLLTTTIPHEQQRTLTGGDDGDCHVADVDECGSNEESRVTPGVADSAESDSSGSYGSSFTAAASGMTTESESSAQYSNDEESMSMCASTCSASLSGPHGTRSVIFDTGKQAISPEDRSCTRLASSVSALSSSMFAGARSPHASHRSLSPAAKHRRDKKGRRSSSSAASLPPAPAYATTATPLNPETSMPFVFSASGTFSNWPLAPADDAAPDAGQSGVNGAATHRPQSAVPNSSMMFSQMCVSVGAEHQHPLPPIANGTAAHSSGRDIPVSPLSAAKMYRVASMLEMETMLLQRRAQARRERERERNAEDSVAGNFSSVWSTGGGDERSVRGLSRRGSAANKMEGTYPSFMTYLYANGTSGAAPPSRKPSAQGRLGEASLRHPVPARSRSDSSGSDSDSDSGGRSSAVNGSFVSRTAHGDSSFFHLHDAGVPGTPRAGLSRIGSNMSPNTNVRVLRGNFDHRDVSLDSGVLTVDHRRRSGSASGGGNKSSARAPASSSSAAAAGGATGTSGGGGGGSTRRSETSGRLRSSGNTIINIIRSVATGNPRESFSVTRSLSSGQVHGIAPAPSQQTLLGGWRLLSFREQDDTPLTNVEHVPHNKSKKKKRKSSKDKKKKSKRHDREHKSRGDDDVDDRGDRDHDRGGAAEPPQLQQAVADTHDDDGAHGDAARMCFDRDTVQSPAQVTAVASPVTASPARPSSAVAATRSPQKTPTAEPTVVAEQRGDVRSSDETNGQSLARQRSAQRELGMQPQPPRPRPTPTAATAQMRLRVAKTPTRTSSVTGSTRSAPLSRNSSADRAVNPAANPRIPPLAEACGGVAKGGVKPDRFEKFKEPPVASPSATVRRVTVRTGKPKSLGSGVRKPGSGGAAATAADNNARRLRPASAARVRPTVSPSNGRLPNGLYGGIASRNNETLRRSPTRPPERLPPL</sequence>
<accession>A0AAW0F795</accession>
<feature type="region of interest" description="Disordered" evidence="1">
    <location>
        <begin position="636"/>
        <end position="859"/>
    </location>
</feature>
<evidence type="ECO:0000313" key="3">
    <source>
        <dbReference type="Proteomes" id="UP001430356"/>
    </source>
</evidence>
<feature type="region of interest" description="Disordered" evidence="1">
    <location>
        <begin position="344"/>
        <end position="389"/>
    </location>
</feature>
<feature type="compositionally biased region" description="Polar residues" evidence="1">
    <location>
        <begin position="114"/>
        <end position="125"/>
    </location>
</feature>
<keyword evidence="3" id="KW-1185">Reference proteome</keyword>
<feature type="compositionally biased region" description="Basic residues" evidence="1">
    <location>
        <begin position="199"/>
        <end position="209"/>
    </location>
</feature>
<feature type="region of interest" description="Disordered" evidence="1">
    <location>
        <begin position="873"/>
        <end position="976"/>
    </location>
</feature>
<feature type="compositionally biased region" description="Low complexity" evidence="1">
    <location>
        <begin position="807"/>
        <end position="834"/>
    </location>
</feature>
<dbReference type="AlphaFoldDB" id="A0AAW0F795"/>
<feature type="region of interest" description="Disordered" evidence="1">
    <location>
        <begin position="407"/>
        <end position="461"/>
    </location>
</feature>
<organism evidence="2 3">
    <name type="scientific">Novymonas esmeraldas</name>
    <dbReference type="NCBI Taxonomy" id="1808958"/>
    <lineage>
        <taxon>Eukaryota</taxon>
        <taxon>Discoba</taxon>
        <taxon>Euglenozoa</taxon>
        <taxon>Kinetoplastea</taxon>
        <taxon>Metakinetoplastina</taxon>
        <taxon>Trypanosomatida</taxon>
        <taxon>Trypanosomatidae</taxon>
        <taxon>Novymonas</taxon>
    </lineage>
</organism>
<feature type="region of interest" description="Disordered" evidence="1">
    <location>
        <begin position="251"/>
        <end position="275"/>
    </location>
</feature>
<feature type="compositionally biased region" description="Low complexity" evidence="1">
    <location>
        <begin position="210"/>
        <end position="229"/>
    </location>
</feature>
<feature type="compositionally biased region" description="Low complexity" evidence="1">
    <location>
        <begin position="251"/>
        <end position="261"/>
    </location>
</feature>
<evidence type="ECO:0000313" key="2">
    <source>
        <dbReference type="EMBL" id="KAK7202123.1"/>
    </source>
</evidence>
<dbReference type="EMBL" id="JAECZO010000025">
    <property type="protein sequence ID" value="KAK7202123.1"/>
    <property type="molecule type" value="Genomic_DNA"/>
</dbReference>